<reference evidence="8 9" key="1">
    <citation type="journal article" date="2022" name="Front. Microbiol.">
        <title>Identification and characterization of a novel class of self-sufficient cytochrome P450 hydroxylase involved in cyclohexanecarboxylate degradation in Paraburkholderia terrae strain KU-64.</title>
        <authorList>
            <person name="Yamamoto T."/>
            <person name="Hasegawa Y."/>
            <person name="Iwaki H."/>
        </authorList>
    </citation>
    <scope>NUCLEOTIDE SEQUENCE [LARGE SCALE GENOMIC DNA]</scope>
    <source>
        <strain evidence="8 9">KU-64</strain>
    </source>
</reference>
<keyword evidence="2" id="KW-1003">Cell membrane</keyword>
<accession>A0ABM7U039</accession>
<feature type="region of interest" description="Disordered" evidence="6">
    <location>
        <begin position="348"/>
        <end position="368"/>
    </location>
</feature>
<dbReference type="InterPro" id="IPR003841">
    <property type="entry name" value="Na/Pi_transpt"/>
</dbReference>
<feature type="compositionally biased region" description="Polar residues" evidence="6">
    <location>
        <begin position="348"/>
        <end position="359"/>
    </location>
</feature>
<feature type="transmembrane region" description="Helical" evidence="7">
    <location>
        <begin position="181"/>
        <end position="202"/>
    </location>
</feature>
<evidence type="ECO:0000256" key="1">
    <source>
        <dbReference type="ARBA" id="ARBA00004651"/>
    </source>
</evidence>
<keyword evidence="3 7" id="KW-0812">Transmembrane</keyword>
<dbReference type="PANTHER" id="PTHR10010:SF46">
    <property type="entry name" value="SODIUM-DEPENDENT PHOSPHATE TRANSPORT PROTEIN 2B"/>
    <property type="match status" value="1"/>
</dbReference>
<proteinExistence type="predicted"/>
<evidence type="ECO:0008006" key="10">
    <source>
        <dbReference type="Google" id="ProtNLM"/>
    </source>
</evidence>
<dbReference type="Proteomes" id="UP001319874">
    <property type="component" value="Chromosome 4"/>
</dbReference>
<sequence length="648" mass="69249">MSDGKGKDYCGNTRVAMPLQTFTLIDLAGSVALLLLGMQMFQNGLYRAFSPVVEPFLLRALRDRGHAFLGGLGVSVIQQSSTVMGWMTERVAIMRPADLAPPLAAVLGANIGATLVVQILLVVDQPAISPALILAGVLMFRKASNTRAHDLGRAFIGLGLMLLGLHALLDLMTDYEDAPSLRMVLGAASTMPVVDMLLAASLSWAAESNLAAVLLIASLCAKNVVPPDTAFALVLGANLGTAARPVLDRAAPGEPSSRRVPVGILLMLLVGVGIALAALVPIGRMMVVIEPDNGRVVADFHTLFNVFVAIAFMPLLVPYGNLLTRLMPAWGSFVDPSGPCRGLPNSQEISPLSHQTRTAPETKCPSDGPRAVVRLRKDILDNVTAAGHGGRRLPDISRCLEEHSKNEKSTAFATSQTDLPRSVIIRDAGQNTLELLRSDGSISTFKQTGSIWLHLQDLHVMSQLEPVIGAAHAVLSNSICGTACLDDGELSIMGEPWITTPTAHVTFASREISSADYDGLRNLQKALGTTFSDIPLGIARIGFNREDDELHESALWWASFNVPSSCVEGLKEAIETGRLRNVRLGLCVTGLYASAGTIAGVERDPRLLLRPDSVDASDSPQMATGYVTHLAFDLARVSLERFRDETPE</sequence>
<keyword evidence="4 7" id="KW-1133">Transmembrane helix</keyword>
<feature type="transmembrane region" description="Helical" evidence="7">
    <location>
        <begin position="302"/>
        <end position="322"/>
    </location>
</feature>
<evidence type="ECO:0000256" key="6">
    <source>
        <dbReference type="SAM" id="MobiDB-lite"/>
    </source>
</evidence>
<evidence type="ECO:0000256" key="4">
    <source>
        <dbReference type="ARBA" id="ARBA00022989"/>
    </source>
</evidence>
<organism evidence="8 9">
    <name type="scientific">Paraburkholderia terrae</name>
    <dbReference type="NCBI Taxonomy" id="311230"/>
    <lineage>
        <taxon>Bacteria</taxon>
        <taxon>Pseudomonadati</taxon>
        <taxon>Pseudomonadota</taxon>
        <taxon>Betaproteobacteria</taxon>
        <taxon>Burkholderiales</taxon>
        <taxon>Burkholderiaceae</taxon>
        <taxon>Paraburkholderia</taxon>
    </lineage>
</organism>
<feature type="transmembrane region" description="Helical" evidence="7">
    <location>
        <begin position="99"/>
        <end position="121"/>
    </location>
</feature>
<name>A0ABM7U039_9BURK</name>
<feature type="transmembrane region" description="Helical" evidence="7">
    <location>
        <begin position="21"/>
        <end position="41"/>
    </location>
</feature>
<dbReference type="EMBL" id="AP024958">
    <property type="protein sequence ID" value="BCZ84600.1"/>
    <property type="molecule type" value="Genomic_DNA"/>
</dbReference>
<comment type="subcellular location">
    <subcellularLocation>
        <location evidence="1">Cell membrane</location>
        <topology evidence="1">Multi-pass membrane protein</topology>
    </subcellularLocation>
</comment>
<dbReference type="Pfam" id="PF02690">
    <property type="entry name" value="Na_Pi_cotrans"/>
    <property type="match status" value="1"/>
</dbReference>
<dbReference type="NCBIfam" id="NF037997">
    <property type="entry name" value="Na_Pi_symport"/>
    <property type="match status" value="1"/>
</dbReference>
<evidence type="ECO:0000313" key="8">
    <source>
        <dbReference type="EMBL" id="BCZ84600.1"/>
    </source>
</evidence>
<dbReference type="PANTHER" id="PTHR10010">
    <property type="entry name" value="SOLUTE CARRIER FAMILY 34 SODIUM PHOSPHATE , MEMBER 2-RELATED"/>
    <property type="match status" value="1"/>
</dbReference>
<evidence type="ECO:0000256" key="5">
    <source>
        <dbReference type="ARBA" id="ARBA00023136"/>
    </source>
</evidence>
<keyword evidence="5 7" id="KW-0472">Membrane</keyword>
<gene>
    <name evidence="8" type="ORF">PTKU64_82750</name>
</gene>
<evidence type="ECO:0000256" key="7">
    <source>
        <dbReference type="SAM" id="Phobius"/>
    </source>
</evidence>
<feature type="transmembrane region" description="Helical" evidence="7">
    <location>
        <begin position="259"/>
        <end position="282"/>
    </location>
</feature>
<evidence type="ECO:0000256" key="2">
    <source>
        <dbReference type="ARBA" id="ARBA00022475"/>
    </source>
</evidence>
<feature type="transmembrane region" description="Helical" evidence="7">
    <location>
        <begin position="209"/>
        <end position="225"/>
    </location>
</feature>
<evidence type="ECO:0000256" key="3">
    <source>
        <dbReference type="ARBA" id="ARBA00022692"/>
    </source>
</evidence>
<feature type="transmembrane region" description="Helical" evidence="7">
    <location>
        <begin position="151"/>
        <end position="169"/>
    </location>
</feature>
<protein>
    <recommendedName>
        <fullName evidence="10">Na/Pi cotransporter family protein</fullName>
    </recommendedName>
</protein>
<evidence type="ECO:0000313" key="9">
    <source>
        <dbReference type="Proteomes" id="UP001319874"/>
    </source>
</evidence>
<keyword evidence="9" id="KW-1185">Reference proteome</keyword>
<feature type="transmembrane region" description="Helical" evidence="7">
    <location>
        <begin position="127"/>
        <end position="144"/>
    </location>
</feature>